<comment type="caution">
    <text evidence="1">The sequence shown here is derived from an EMBL/GenBank/DDBJ whole genome shotgun (WGS) entry which is preliminary data.</text>
</comment>
<reference evidence="1 2" key="1">
    <citation type="submission" date="2024-09" db="EMBL/GenBank/DDBJ databases">
        <authorList>
            <person name="Sun Q."/>
            <person name="Mori K."/>
        </authorList>
    </citation>
    <scope>NUCLEOTIDE SEQUENCE [LARGE SCALE GENOMIC DNA]</scope>
    <source>
        <strain evidence="1 2">JCM 3028</strain>
    </source>
</reference>
<organism evidence="1 2">
    <name type="scientific">Streptosporangium vulgare</name>
    <dbReference type="NCBI Taxonomy" id="46190"/>
    <lineage>
        <taxon>Bacteria</taxon>
        <taxon>Bacillati</taxon>
        <taxon>Actinomycetota</taxon>
        <taxon>Actinomycetes</taxon>
        <taxon>Streptosporangiales</taxon>
        <taxon>Streptosporangiaceae</taxon>
        <taxon>Streptosporangium</taxon>
    </lineage>
</organism>
<keyword evidence="2" id="KW-1185">Reference proteome</keyword>
<proteinExistence type="predicted"/>
<name>A0ABV5TRP2_9ACTN</name>
<protein>
    <submittedName>
        <fullName evidence="1">Uncharacterized protein</fullName>
    </submittedName>
</protein>
<dbReference type="RefSeq" id="WP_386162961.1">
    <property type="nucleotide sequence ID" value="NZ_JBHMBS010000037.1"/>
</dbReference>
<sequence length="121" mass="13051">MRRWASRGSARLAEHGKHLLTAAHHLPTYAERVAAQGDEDFADGLAELAESLATLSAAATDPTQPIPAADITRMRFIAARLRVILHEITAPHLAPLRAELAPVLAELTVLTTQHTTVTAYT</sequence>
<evidence type="ECO:0000313" key="1">
    <source>
        <dbReference type="EMBL" id="MFB9681699.1"/>
    </source>
</evidence>
<gene>
    <name evidence="1" type="ORF">ACFFRH_40000</name>
</gene>
<dbReference type="Proteomes" id="UP001589610">
    <property type="component" value="Unassembled WGS sequence"/>
</dbReference>
<evidence type="ECO:0000313" key="2">
    <source>
        <dbReference type="Proteomes" id="UP001589610"/>
    </source>
</evidence>
<dbReference type="EMBL" id="JBHMBS010000037">
    <property type="protein sequence ID" value="MFB9681699.1"/>
    <property type="molecule type" value="Genomic_DNA"/>
</dbReference>
<accession>A0ABV5TRP2</accession>